<evidence type="ECO:0000313" key="2">
    <source>
        <dbReference type="Proteomes" id="UP000030671"/>
    </source>
</evidence>
<dbReference type="RefSeq" id="XP_009548287.1">
    <property type="nucleotide sequence ID" value="XM_009549992.1"/>
</dbReference>
<dbReference type="Proteomes" id="UP000030671">
    <property type="component" value="Unassembled WGS sequence"/>
</dbReference>
<reference evidence="1 2" key="1">
    <citation type="journal article" date="2012" name="New Phytol.">
        <title>Insight into trade-off between wood decay and parasitism from the genome of a fungal forest pathogen.</title>
        <authorList>
            <person name="Olson A."/>
            <person name="Aerts A."/>
            <person name="Asiegbu F."/>
            <person name="Belbahri L."/>
            <person name="Bouzid O."/>
            <person name="Broberg A."/>
            <person name="Canback B."/>
            <person name="Coutinho P.M."/>
            <person name="Cullen D."/>
            <person name="Dalman K."/>
            <person name="Deflorio G."/>
            <person name="van Diepen L.T."/>
            <person name="Dunand C."/>
            <person name="Duplessis S."/>
            <person name="Durling M."/>
            <person name="Gonthier P."/>
            <person name="Grimwood J."/>
            <person name="Fossdal C.G."/>
            <person name="Hansson D."/>
            <person name="Henrissat B."/>
            <person name="Hietala A."/>
            <person name="Himmelstrand K."/>
            <person name="Hoffmeister D."/>
            <person name="Hogberg N."/>
            <person name="James T.Y."/>
            <person name="Karlsson M."/>
            <person name="Kohler A."/>
            <person name="Kues U."/>
            <person name="Lee Y.H."/>
            <person name="Lin Y.C."/>
            <person name="Lind M."/>
            <person name="Lindquist E."/>
            <person name="Lombard V."/>
            <person name="Lucas S."/>
            <person name="Lunden K."/>
            <person name="Morin E."/>
            <person name="Murat C."/>
            <person name="Park J."/>
            <person name="Raffaello T."/>
            <person name="Rouze P."/>
            <person name="Salamov A."/>
            <person name="Schmutz J."/>
            <person name="Solheim H."/>
            <person name="Stahlberg J."/>
            <person name="Velez H."/>
            <person name="de Vries R.P."/>
            <person name="Wiebenga A."/>
            <person name="Woodward S."/>
            <person name="Yakovlev I."/>
            <person name="Garbelotto M."/>
            <person name="Martin F."/>
            <person name="Grigoriev I.V."/>
            <person name="Stenlid J."/>
        </authorList>
    </citation>
    <scope>NUCLEOTIDE SEQUENCE [LARGE SCALE GENOMIC DNA]</scope>
    <source>
        <strain evidence="1 2">TC 32-1</strain>
    </source>
</reference>
<accession>W4K1M9</accession>
<dbReference type="InParanoid" id="W4K1M9"/>
<keyword evidence="2" id="KW-1185">Reference proteome</keyword>
<gene>
    <name evidence="1" type="ORF">HETIRDRAFT_410425</name>
</gene>
<name>W4K1M9_HETIT</name>
<dbReference type="EMBL" id="KI925460">
    <property type="protein sequence ID" value="ETW79728.1"/>
    <property type="molecule type" value="Genomic_DNA"/>
</dbReference>
<proteinExistence type="predicted"/>
<evidence type="ECO:0000313" key="1">
    <source>
        <dbReference type="EMBL" id="ETW79728.1"/>
    </source>
</evidence>
<sequence>MRGQESIVAKTERESAGPVLALVPARMGGRIASDAERKTQFFLCRWTSSGRANSSLGPRLFPAPVPRLETGGDAC</sequence>
<dbReference type="KEGG" id="hir:HETIRDRAFT_410425"/>
<dbReference type="HOGENOM" id="CLU_2671360_0_0_1"/>
<dbReference type="AlphaFoldDB" id="W4K1M9"/>
<organism evidence="1 2">
    <name type="scientific">Heterobasidion irregulare (strain TC 32-1)</name>
    <dbReference type="NCBI Taxonomy" id="747525"/>
    <lineage>
        <taxon>Eukaryota</taxon>
        <taxon>Fungi</taxon>
        <taxon>Dikarya</taxon>
        <taxon>Basidiomycota</taxon>
        <taxon>Agaricomycotina</taxon>
        <taxon>Agaricomycetes</taxon>
        <taxon>Russulales</taxon>
        <taxon>Bondarzewiaceae</taxon>
        <taxon>Heterobasidion</taxon>
        <taxon>Heterobasidion annosum species complex</taxon>
    </lineage>
</organism>
<protein>
    <submittedName>
        <fullName evidence="1">Uncharacterized protein</fullName>
    </submittedName>
</protein>
<dbReference type="GeneID" id="20672863"/>